<feature type="chain" id="PRO_5012622438" evidence="4">
    <location>
        <begin position="23"/>
        <end position="697"/>
    </location>
</feature>
<protein>
    <submittedName>
        <fullName evidence="8">Xaa-Pro aminopeptidase</fullName>
        <ecNumber evidence="8">3.4.11.9</ecNumber>
    </submittedName>
</protein>
<dbReference type="SUPFAM" id="SSF55920">
    <property type="entry name" value="Creatinase/aminopeptidase"/>
    <property type="match status" value="1"/>
</dbReference>
<dbReference type="InterPro" id="IPR036005">
    <property type="entry name" value="Creatinase/aminopeptidase-like"/>
</dbReference>
<evidence type="ECO:0000259" key="6">
    <source>
        <dbReference type="Pfam" id="PF01321"/>
    </source>
</evidence>
<evidence type="ECO:0000256" key="1">
    <source>
        <dbReference type="ARBA" id="ARBA00008766"/>
    </source>
</evidence>
<dbReference type="Gene3D" id="3.40.350.10">
    <property type="entry name" value="Creatinase/prolidase N-terminal domain"/>
    <property type="match status" value="2"/>
</dbReference>
<feature type="domain" description="Peptidase M24 C-terminal" evidence="7">
    <location>
        <begin position="630"/>
        <end position="692"/>
    </location>
</feature>
<dbReference type="PANTHER" id="PTHR43763:SF6">
    <property type="entry name" value="XAA-PRO AMINOPEPTIDASE 1"/>
    <property type="match status" value="1"/>
</dbReference>
<feature type="domain" description="Peptidase M24" evidence="5">
    <location>
        <begin position="379"/>
        <end position="593"/>
    </location>
</feature>
<accession>A0A1Z5JU01</accession>
<dbReference type="InterPro" id="IPR000994">
    <property type="entry name" value="Pept_M24"/>
</dbReference>
<dbReference type="InterPro" id="IPR032416">
    <property type="entry name" value="Peptidase_M24_C"/>
</dbReference>
<dbReference type="Proteomes" id="UP000198406">
    <property type="component" value="Unassembled WGS sequence"/>
</dbReference>
<evidence type="ECO:0000313" key="9">
    <source>
        <dbReference type="Proteomes" id="UP000198406"/>
    </source>
</evidence>
<dbReference type="Pfam" id="PF16188">
    <property type="entry name" value="Peptidase_M24_C"/>
    <property type="match status" value="1"/>
</dbReference>
<dbReference type="GO" id="GO:0070006">
    <property type="term" value="F:metalloaminopeptidase activity"/>
    <property type="evidence" value="ECO:0007669"/>
    <property type="project" value="InterPro"/>
</dbReference>
<evidence type="ECO:0000256" key="4">
    <source>
        <dbReference type="SAM" id="SignalP"/>
    </source>
</evidence>
<dbReference type="FunFam" id="3.90.230.10:FF:000009">
    <property type="entry name" value="xaa-Pro aminopeptidase 2"/>
    <property type="match status" value="1"/>
</dbReference>
<dbReference type="Pfam" id="PF00557">
    <property type="entry name" value="Peptidase_M24"/>
    <property type="match status" value="1"/>
</dbReference>
<dbReference type="InterPro" id="IPR000587">
    <property type="entry name" value="Creatinase_N"/>
</dbReference>
<keyword evidence="4" id="KW-0732">Signal</keyword>
<dbReference type="GO" id="GO:0046872">
    <property type="term" value="F:metal ion binding"/>
    <property type="evidence" value="ECO:0007669"/>
    <property type="project" value="UniProtKB-KW"/>
</dbReference>
<dbReference type="GO" id="GO:0005737">
    <property type="term" value="C:cytoplasm"/>
    <property type="evidence" value="ECO:0007669"/>
    <property type="project" value="UniProtKB-ARBA"/>
</dbReference>
<dbReference type="InParanoid" id="A0A1Z5JU01"/>
<dbReference type="OrthoDB" id="9995434at2759"/>
<keyword evidence="8" id="KW-0031">Aminopeptidase</keyword>
<dbReference type="PANTHER" id="PTHR43763">
    <property type="entry name" value="XAA-PRO AMINOPEPTIDASE 1"/>
    <property type="match status" value="1"/>
</dbReference>
<evidence type="ECO:0000259" key="7">
    <source>
        <dbReference type="Pfam" id="PF16188"/>
    </source>
</evidence>
<name>A0A1Z5JU01_FISSO</name>
<dbReference type="InterPro" id="IPR033740">
    <property type="entry name" value="Pept_M24B"/>
</dbReference>
<proteinExistence type="inferred from homology"/>
<dbReference type="Gene3D" id="3.90.230.10">
    <property type="entry name" value="Creatinase/methionine aminopeptidase superfamily"/>
    <property type="match status" value="1"/>
</dbReference>
<keyword evidence="3 8" id="KW-0378">Hydrolase</keyword>
<keyword evidence="9" id="KW-1185">Reference proteome</keyword>
<dbReference type="InterPro" id="IPR029149">
    <property type="entry name" value="Creatin/AminoP/Spt16_N"/>
</dbReference>
<evidence type="ECO:0000313" key="8">
    <source>
        <dbReference type="EMBL" id="GAX17497.1"/>
    </source>
</evidence>
<keyword evidence="2" id="KW-0479">Metal-binding</keyword>
<evidence type="ECO:0000256" key="2">
    <source>
        <dbReference type="ARBA" id="ARBA00022723"/>
    </source>
</evidence>
<organism evidence="8 9">
    <name type="scientific">Fistulifera solaris</name>
    <name type="common">Oleaginous diatom</name>
    <dbReference type="NCBI Taxonomy" id="1519565"/>
    <lineage>
        <taxon>Eukaryota</taxon>
        <taxon>Sar</taxon>
        <taxon>Stramenopiles</taxon>
        <taxon>Ochrophyta</taxon>
        <taxon>Bacillariophyta</taxon>
        <taxon>Bacillariophyceae</taxon>
        <taxon>Bacillariophycidae</taxon>
        <taxon>Naviculales</taxon>
        <taxon>Naviculaceae</taxon>
        <taxon>Fistulifera</taxon>
    </lineage>
</organism>
<dbReference type="Pfam" id="PF16189">
    <property type="entry name" value="Creatinase_N_2"/>
    <property type="match status" value="1"/>
</dbReference>
<dbReference type="FunCoup" id="A0A1Z5JU01">
    <property type="interactions" value="75"/>
</dbReference>
<dbReference type="SUPFAM" id="SSF53092">
    <property type="entry name" value="Creatinase/prolidase N-terminal domain"/>
    <property type="match status" value="1"/>
</dbReference>
<evidence type="ECO:0000256" key="3">
    <source>
        <dbReference type="ARBA" id="ARBA00022801"/>
    </source>
</evidence>
<keyword evidence="8" id="KW-0645">Protease</keyword>
<dbReference type="Pfam" id="PF01321">
    <property type="entry name" value="Creatinase_N"/>
    <property type="match status" value="1"/>
</dbReference>
<reference evidence="8 9" key="1">
    <citation type="journal article" date="2015" name="Plant Cell">
        <title>Oil accumulation by the oleaginous diatom Fistulifera solaris as revealed by the genome and transcriptome.</title>
        <authorList>
            <person name="Tanaka T."/>
            <person name="Maeda Y."/>
            <person name="Veluchamy A."/>
            <person name="Tanaka M."/>
            <person name="Abida H."/>
            <person name="Marechal E."/>
            <person name="Bowler C."/>
            <person name="Muto M."/>
            <person name="Sunaga Y."/>
            <person name="Tanaka M."/>
            <person name="Yoshino T."/>
            <person name="Taniguchi T."/>
            <person name="Fukuda Y."/>
            <person name="Nemoto M."/>
            <person name="Matsumoto M."/>
            <person name="Wong P.S."/>
            <person name="Aburatani S."/>
            <person name="Fujibuchi W."/>
        </authorList>
    </citation>
    <scope>NUCLEOTIDE SEQUENCE [LARGE SCALE GENOMIC DNA]</scope>
    <source>
        <strain evidence="8 9">JPCC DA0580</strain>
    </source>
</reference>
<dbReference type="InterPro" id="IPR050422">
    <property type="entry name" value="X-Pro_aminopeptidase_P"/>
</dbReference>
<feature type="signal peptide" evidence="4">
    <location>
        <begin position="1"/>
        <end position="22"/>
    </location>
</feature>
<dbReference type="CDD" id="cd01085">
    <property type="entry name" value="APP"/>
    <property type="match status" value="1"/>
</dbReference>
<dbReference type="AlphaFoldDB" id="A0A1Z5JU01"/>
<comment type="caution">
    <text evidence="8">The sequence shown here is derived from an EMBL/GenBank/DDBJ whole genome shotgun (WGS) entry which is preliminary data.</text>
</comment>
<comment type="similarity">
    <text evidence="1">Belongs to the peptidase M24B family.</text>
</comment>
<sequence>MPISFGPRHFAVAFWCACSVQSFSSVLPLYVAAGRSSSSSLHSSTSFTPTTTVTTSTMMTPAEKLAALREHMKENNLDVWIVPTDDPHLSEYVPEAYKRREFLTGFQGSAGTAVVTSEEAFLWTDSRYWNEASLQLDASLWTLKKAGLPSTPSIPQWMAQQSQKKALQIGMDPFVHPASFPKEIKTALEEEGVEELDQIQIKTITTNLVDQIWKQRPAVPTSPWRVHPLEYAGMTWQNKVTKVRRAMKEKKATMAVFSTLDDVAYLLNLRCQGDIDTCPVGIAYATVTMDTVTLFVHEDKMKVSPEEVHQHLQGVVIQPYDSIVEAVQQHVEGTEKAKVWLDASRANYALTLVIPEKSLLDAQNAITPMKGVKNRAELEGMREAHIVDGVAMAKFIAWLQETLKERSVSEVEIDQVLTGYRAEQKGFNEVSFPTIAGVGPNAAIIHYRATEGSDILKYLDTTQPILIDSGGQYSYGTTDVTRTWHFGTPTAEFVDAYTRVLKGNIGLDQMIFPENVPGFVLDVYARQALWQVGKDYGHGTGHGVGAALNVHEGPHSISPRFANKEGLKKGMIVSNEPGYYEDGNFGIRIENLLELRYVKPELNDEFEKEQLREPSLDDQNQDAASSDEKKFLHFQSLTMIPIQKNLIDVSLMTESELDWLDSYHAKVWENVSPRLTEGTPEYQWLKTSCEKIDRNVH</sequence>
<dbReference type="EC" id="3.4.11.9" evidence="8"/>
<feature type="domain" description="Creatinase N-terminal" evidence="6">
    <location>
        <begin position="65"/>
        <end position="192"/>
    </location>
</feature>
<gene>
    <name evidence="8" type="ORF">FisN_5Hh149</name>
</gene>
<evidence type="ECO:0000259" key="5">
    <source>
        <dbReference type="Pfam" id="PF00557"/>
    </source>
</evidence>
<dbReference type="EMBL" id="BDSP01000117">
    <property type="protein sequence ID" value="GAX17497.1"/>
    <property type="molecule type" value="Genomic_DNA"/>
</dbReference>
<dbReference type="FunFam" id="3.40.350.10:FF:000003">
    <property type="entry name" value="Xaa-pro aminopeptidase P"/>
    <property type="match status" value="1"/>
</dbReference>